<evidence type="ECO:0000313" key="4">
    <source>
        <dbReference type="Proteomes" id="UP000005215"/>
    </source>
</evidence>
<dbReference type="EMBL" id="AGTP01085621">
    <property type="status" value="NOT_ANNOTATED_CDS"/>
    <property type="molecule type" value="Genomic_DNA"/>
</dbReference>
<keyword evidence="1" id="KW-0176">Collagen</keyword>
<feature type="compositionally biased region" description="Basic and acidic residues" evidence="2">
    <location>
        <begin position="15"/>
        <end position="32"/>
    </location>
</feature>
<dbReference type="GeneTree" id="ENSGT00940000162238"/>
<dbReference type="GO" id="GO:0005581">
    <property type="term" value="C:collagen trimer"/>
    <property type="evidence" value="ECO:0007669"/>
    <property type="project" value="UniProtKB-KW"/>
</dbReference>
<dbReference type="Proteomes" id="UP000005215">
    <property type="component" value="Unassembled WGS sequence"/>
</dbReference>
<feature type="region of interest" description="Disordered" evidence="2">
    <location>
        <begin position="1"/>
        <end position="95"/>
    </location>
</feature>
<dbReference type="EMBL" id="AGTP01085618">
    <property type="status" value="NOT_ANNOTATED_CDS"/>
    <property type="molecule type" value="Genomic_DNA"/>
</dbReference>
<dbReference type="EMBL" id="AGTP01085617">
    <property type="status" value="NOT_ANNOTATED_CDS"/>
    <property type="molecule type" value="Genomic_DNA"/>
</dbReference>
<accession>A0A287DDK6</accession>
<proteinExistence type="predicted"/>
<dbReference type="EMBL" id="AGTP01085619">
    <property type="status" value="NOT_ANNOTATED_CDS"/>
    <property type="molecule type" value="Genomic_DNA"/>
</dbReference>
<dbReference type="PANTHER" id="PTHR37456">
    <property type="entry name" value="SI:CH211-266K2.1"/>
    <property type="match status" value="1"/>
</dbReference>
<dbReference type="EMBL" id="AGTP01085616">
    <property type="status" value="NOT_ANNOTATED_CDS"/>
    <property type="molecule type" value="Genomic_DNA"/>
</dbReference>
<evidence type="ECO:0000256" key="1">
    <source>
        <dbReference type="ARBA" id="ARBA00023119"/>
    </source>
</evidence>
<dbReference type="EMBL" id="AGTP01085620">
    <property type="status" value="NOT_ANNOTATED_CDS"/>
    <property type="molecule type" value="Genomic_DNA"/>
</dbReference>
<dbReference type="Ensembl" id="ENSSTOT00000042771.1">
    <property type="protein sequence ID" value="ENSSTOP00000031619.1"/>
    <property type="gene ID" value="ENSSTOG00000004924.3"/>
</dbReference>
<dbReference type="EMBL" id="AGTP01085615">
    <property type="status" value="NOT_ANNOTATED_CDS"/>
    <property type="molecule type" value="Genomic_DNA"/>
</dbReference>
<dbReference type="PANTHER" id="PTHR37456:SF4">
    <property type="entry name" value="COLLAGEN ALPHA-1(XXIII) CHAIN"/>
    <property type="match status" value="1"/>
</dbReference>
<evidence type="ECO:0000256" key="2">
    <source>
        <dbReference type="SAM" id="MobiDB-lite"/>
    </source>
</evidence>
<protein>
    <submittedName>
        <fullName evidence="3">Collagen type XXIII alpha 1 chain</fullName>
    </submittedName>
</protein>
<sequence length="95" mass="9723">GRPGEPGLDGFPGPRGEKGDKSERGEKGERGVPGRKGVKGQKGEPGPPGLDQPCPVEHPRCGGKRGALGFRSLAKGRGPCPVGPDGLPVPGCWHK</sequence>
<name>A0A287DDK6_ICTTR</name>
<reference evidence="3" key="3">
    <citation type="submission" date="2025-09" db="UniProtKB">
        <authorList>
            <consortium name="Ensembl"/>
        </authorList>
    </citation>
    <scope>IDENTIFICATION</scope>
</reference>
<dbReference type="InterPro" id="IPR050938">
    <property type="entry name" value="Collagen_Structural_Proteins"/>
</dbReference>
<keyword evidence="4" id="KW-1185">Reference proteome</keyword>
<dbReference type="EMBL" id="AGTP01085614">
    <property type="status" value="NOT_ANNOTATED_CDS"/>
    <property type="molecule type" value="Genomic_DNA"/>
</dbReference>
<dbReference type="Pfam" id="PF01391">
    <property type="entry name" value="Collagen"/>
    <property type="match status" value="1"/>
</dbReference>
<evidence type="ECO:0000313" key="3">
    <source>
        <dbReference type="Ensembl" id="ENSSTOP00000031619.1"/>
    </source>
</evidence>
<gene>
    <name evidence="3" type="primary">COL23A1</name>
</gene>
<organism evidence="3 4">
    <name type="scientific">Ictidomys tridecemlineatus</name>
    <name type="common">Thirteen-lined ground squirrel</name>
    <name type="synonym">Spermophilus tridecemlineatus</name>
    <dbReference type="NCBI Taxonomy" id="43179"/>
    <lineage>
        <taxon>Eukaryota</taxon>
        <taxon>Metazoa</taxon>
        <taxon>Chordata</taxon>
        <taxon>Craniata</taxon>
        <taxon>Vertebrata</taxon>
        <taxon>Euteleostomi</taxon>
        <taxon>Mammalia</taxon>
        <taxon>Eutheria</taxon>
        <taxon>Euarchontoglires</taxon>
        <taxon>Glires</taxon>
        <taxon>Rodentia</taxon>
        <taxon>Sciuromorpha</taxon>
        <taxon>Sciuridae</taxon>
        <taxon>Xerinae</taxon>
        <taxon>Marmotini</taxon>
        <taxon>Ictidomys</taxon>
    </lineage>
</organism>
<dbReference type="AlphaFoldDB" id="A0A287DDK6"/>
<dbReference type="EMBL" id="AGTP01085613">
    <property type="status" value="NOT_ANNOTATED_CDS"/>
    <property type="molecule type" value="Genomic_DNA"/>
</dbReference>
<reference evidence="3" key="2">
    <citation type="submission" date="2025-08" db="UniProtKB">
        <authorList>
            <consortium name="Ensembl"/>
        </authorList>
    </citation>
    <scope>IDENTIFICATION</scope>
</reference>
<dbReference type="EMBL" id="AGTP01085622">
    <property type="status" value="NOT_ANNOTATED_CDS"/>
    <property type="molecule type" value="Genomic_DNA"/>
</dbReference>
<reference evidence="4" key="1">
    <citation type="submission" date="2011-11" db="EMBL/GenBank/DDBJ databases">
        <title>The Draft Genome of Spermophilus tridecemlineatus.</title>
        <authorList>
            <consortium name="The Broad Institute Genome Assembly &amp; Analysis Group"/>
            <consortium name="Computational R&amp;D Group"/>
            <consortium name="and Sequencing Platform"/>
            <person name="Di Palma F."/>
            <person name="Alfoldi J."/>
            <person name="Johnson J."/>
            <person name="Berlin A."/>
            <person name="Gnerre S."/>
            <person name="Jaffe D."/>
            <person name="MacCallum I."/>
            <person name="Young S."/>
            <person name="Walker B.J."/>
            <person name="Lindblad-Toh K."/>
        </authorList>
    </citation>
    <scope>NUCLEOTIDE SEQUENCE [LARGE SCALE GENOMIC DNA]</scope>
</reference>
<dbReference type="InterPro" id="IPR008160">
    <property type="entry name" value="Collagen"/>
</dbReference>